<dbReference type="OrthoDB" id="444848at2759"/>
<dbReference type="STRING" id="870435.A0A0C3PWC8"/>
<feature type="region of interest" description="Disordered" evidence="1">
    <location>
        <begin position="116"/>
        <end position="135"/>
    </location>
</feature>
<organism evidence="2 3">
    <name type="scientific">Pisolithus tinctorius Marx 270</name>
    <dbReference type="NCBI Taxonomy" id="870435"/>
    <lineage>
        <taxon>Eukaryota</taxon>
        <taxon>Fungi</taxon>
        <taxon>Dikarya</taxon>
        <taxon>Basidiomycota</taxon>
        <taxon>Agaricomycotina</taxon>
        <taxon>Agaricomycetes</taxon>
        <taxon>Agaricomycetidae</taxon>
        <taxon>Boletales</taxon>
        <taxon>Sclerodermatineae</taxon>
        <taxon>Pisolithaceae</taxon>
        <taxon>Pisolithus</taxon>
    </lineage>
</organism>
<dbReference type="Proteomes" id="UP000054217">
    <property type="component" value="Unassembled WGS sequence"/>
</dbReference>
<gene>
    <name evidence="2" type="ORF">M404DRAFT_123152</name>
</gene>
<evidence type="ECO:0000313" key="2">
    <source>
        <dbReference type="EMBL" id="KIO13219.1"/>
    </source>
</evidence>
<dbReference type="EMBL" id="KN831946">
    <property type="protein sequence ID" value="KIO13219.1"/>
    <property type="molecule type" value="Genomic_DNA"/>
</dbReference>
<feature type="non-terminal residue" evidence="2">
    <location>
        <position position="1"/>
    </location>
</feature>
<accession>A0A0C3PWC8</accession>
<reference evidence="2 3" key="1">
    <citation type="submission" date="2014-04" db="EMBL/GenBank/DDBJ databases">
        <authorList>
            <consortium name="DOE Joint Genome Institute"/>
            <person name="Kuo A."/>
            <person name="Kohler A."/>
            <person name="Costa M.D."/>
            <person name="Nagy L.G."/>
            <person name="Floudas D."/>
            <person name="Copeland A."/>
            <person name="Barry K.W."/>
            <person name="Cichocki N."/>
            <person name="Veneault-Fourrey C."/>
            <person name="LaButti K."/>
            <person name="Lindquist E.A."/>
            <person name="Lipzen A."/>
            <person name="Lundell T."/>
            <person name="Morin E."/>
            <person name="Murat C."/>
            <person name="Sun H."/>
            <person name="Tunlid A."/>
            <person name="Henrissat B."/>
            <person name="Grigoriev I.V."/>
            <person name="Hibbett D.S."/>
            <person name="Martin F."/>
            <person name="Nordberg H.P."/>
            <person name="Cantor M.N."/>
            <person name="Hua S.X."/>
        </authorList>
    </citation>
    <scope>NUCLEOTIDE SEQUENCE [LARGE SCALE GENOMIC DNA]</scope>
    <source>
        <strain evidence="2 3">Marx 270</strain>
    </source>
</reference>
<name>A0A0C3PWC8_PISTI</name>
<protein>
    <submittedName>
        <fullName evidence="2">Uncharacterized protein</fullName>
    </submittedName>
</protein>
<keyword evidence="3" id="KW-1185">Reference proteome</keyword>
<evidence type="ECO:0000313" key="3">
    <source>
        <dbReference type="Proteomes" id="UP000054217"/>
    </source>
</evidence>
<dbReference type="InParanoid" id="A0A0C3PWC8"/>
<dbReference type="HOGENOM" id="CLU_000384_22_7_1"/>
<dbReference type="AlphaFoldDB" id="A0A0C3PWC8"/>
<reference evidence="3" key="2">
    <citation type="submission" date="2015-01" db="EMBL/GenBank/DDBJ databases">
        <title>Evolutionary Origins and Diversification of the Mycorrhizal Mutualists.</title>
        <authorList>
            <consortium name="DOE Joint Genome Institute"/>
            <consortium name="Mycorrhizal Genomics Consortium"/>
            <person name="Kohler A."/>
            <person name="Kuo A."/>
            <person name="Nagy L.G."/>
            <person name="Floudas D."/>
            <person name="Copeland A."/>
            <person name="Barry K.W."/>
            <person name="Cichocki N."/>
            <person name="Veneault-Fourrey C."/>
            <person name="LaButti K."/>
            <person name="Lindquist E.A."/>
            <person name="Lipzen A."/>
            <person name="Lundell T."/>
            <person name="Morin E."/>
            <person name="Murat C."/>
            <person name="Riley R."/>
            <person name="Ohm R."/>
            <person name="Sun H."/>
            <person name="Tunlid A."/>
            <person name="Henrissat B."/>
            <person name="Grigoriev I.V."/>
            <person name="Hibbett D.S."/>
            <person name="Martin F."/>
        </authorList>
    </citation>
    <scope>NUCLEOTIDE SEQUENCE [LARGE SCALE GENOMIC DNA]</scope>
    <source>
        <strain evidence="3">Marx 270</strain>
    </source>
</reference>
<sequence length="163" mass="18462">VLKSHFMSAKDFIACFMHTIKDFDFEPGSLILVWNSHIELELDWKTKPHYLGPMIIVQCTKGGSYMLAKLDGAVLKFYFAAFHLYPYFPQNNAHIEVTQLTSISAQDLEELKGLREEEEEGWSQSESGDQTGASSAGSQVRCCACRIMLFFCMLVNANALFQF</sequence>
<proteinExistence type="predicted"/>
<evidence type="ECO:0000256" key="1">
    <source>
        <dbReference type="SAM" id="MobiDB-lite"/>
    </source>
</evidence>